<keyword evidence="3 7" id="KW-1133">Transmembrane helix</keyword>
<evidence type="ECO:0000256" key="1">
    <source>
        <dbReference type="ARBA" id="ARBA00004225"/>
    </source>
</evidence>
<dbReference type="Proteomes" id="UP000077154">
    <property type="component" value="Unassembled WGS sequence"/>
</dbReference>
<sequence>MSLGNIIYKFSEPVLADIRRHIPLSADPCRPRTFFIGSSQRHCQKNPPPACEETRNPQLSQTQSSVMSIVADQVRRVDSQLDRLQLAHLKSATSSPALNYRRLSTTSEATEQISTSPQIEELQVLIKALSATSSSKALLPAWRISMLLGQAGLSEGEVNALGETKSPYEKELEWLLVSKATVQAYGVLLNTLLEQTIPLSNDIWYWDEVLGSYTSTAIYTIQTSPLRFWDWTKDIYEDSRERFSRLREAPEETLSATAIGTSVTARWKTFYGLVRDSIRERSVTDIQARVLSPLAKSRSEARRKQAGLRRLREMSASGLGVLMDEGLNFDISEDSTGIQSTDSDWNVVVERSVALMDTVLRNVTALETGVSEFEDMVFATVANDPEISSRSMGMGELRDKPAKLCKRLQNILSTHIPAHVQAQQHLRSQYGRPNRLVRYWLPATALLLSSTTILRIVVNRKAAILEWIQDLGSTMQDFWMNWIVDPTKKIIKTIRHDEGSEVAIMSRESLKGDRDSLERMVVDFAIDNPQAAGMGGGSLNDAHIAEIRAKVKEGDLTPVLRAYEKDLRRPFVGTVRGDLVRTLLIQVQKTKVDVEVALSGIDALLKSQELVFGFVGLTPGFLVCIGVGRYISGMFGERRGQKYGHRAGQMIRVLRNIDRILTTSTPSPSGILSYKDHGLLLCEVHVLRSRAAKLFPGEVEREFFEDVNELGDISIGIERQLKVVQRIRWAYGKWLSK</sequence>
<dbReference type="OrthoDB" id="413313at2759"/>
<organism evidence="8">
    <name type="scientific">Pseudogymnoascus destructans</name>
    <dbReference type="NCBI Taxonomy" id="655981"/>
    <lineage>
        <taxon>Eukaryota</taxon>
        <taxon>Fungi</taxon>
        <taxon>Dikarya</taxon>
        <taxon>Ascomycota</taxon>
        <taxon>Pezizomycotina</taxon>
        <taxon>Leotiomycetes</taxon>
        <taxon>Thelebolales</taxon>
        <taxon>Thelebolaceae</taxon>
        <taxon>Pseudogymnoascus</taxon>
    </lineage>
</organism>
<dbReference type="PANTHER" id="PTHR28234:SF1">
    <property type="entry name" value="NUCLEAR CONTROL OF ATPASE PROTEIN 2"/>
    <property type="match status" value="1"/>
</dbReference>
<dbReference type="PANTHER" id="PTHR28234">
    <property type="entry name" value="NUCLEAR CONTROL OF ATPASE PROTEIN 2"/>
    <property type="match status" value="1"/>
</dbReference>
<evidence type="ECO:0000256" key="4">
    <source>
        <dbReference type="ARBA" id="ARBA00023128"/>
    </source>
</evidence>
<dbReference type="VEuPathDB" id="FungiDB:GMDG_06294"/>
<dbReference type="Pfam" id="PF08637">
    <property type="entry name" value="NCA2"/>
    <property type="match status" value="1"/>
</dbReference>
<keyword evidence="4" id="KW-0496">Mitochondrion</keyword>
<name>A0A177AE40_9PEZI</name>
<evidence type="ECO:0000256" key="3">
    <source>
        <dbReference type="ARBA" id="ARBA00022989"/>
    </source>
</evidence>
<protein>
    <submittedName>
        <fullName evidence="8">Nuclear control of ATPase</fullName>
    </submittedName>
</protein>
<evidence type="ECO:0000256" key="6">
    <source>
        <dbReference type="SAM" id="MobiDB-lite"/>
    </source>
</evidence>
<keyword evidence="2 7" id="KW-0812">Transmembrane</keyword>
<dbReference type="EMBL" id="KV441391">
    <property type="protein sequence ID" value="OAF60379.1"/>
    <property type="molecule type" value="Genomic_DNA"/>
</dbReference>
<evidence type="ECO:0000256" key="2">
    <source>
        <dbReference type="ARBA" id="ARBA00022692"/>
    </source>
</evidence>
<evidence type="ECO:0000256" key="7">
    <source>
        <dbReference type="SAM" id="Phobius"/>
    </source>
</evidence>
<keyword evidence="5 7" id="KW-0472">Membrane</keyword>
<dbReference type="AlphaFoldDB" id="A0A177AE40"/>
<dbReference type="GeneID" id="36286553"/>
<dbReference type="RefSeq" id="XP_024325660.1">
    <property type="nucleotide sequence ID" value="XM_024467123.1"/>
</dbReference>
<accession>A0A177AE40</accession>
<dbReference type="GO" id="GO:0005741">
    <property type="term" value="C:mitochondrial outer membrane"/>
    <property type="evidence" value="ECO:0007669"/>
    <property type="project" value="TreeGrafter"/>
</dbReference>
<evidence type="ECO:0000313" key="8">
    <source>
        <dbReference type="EMBL" id="OAF60379.1"/>
    </source>
</evidence>
<proteinExistence type="predicted"/>
<feature type="transmembrane region" description="Helical" evidence="7">
    <location>
        <begin position="610"/>
        <end position="632"/>
    </location>
</feature>
<evidence type="ECO:0000256" key="5">
    <source>
        <dbReference type="ARBA" id="ARBA00023136"/>
    </source>
</evidence>
<reference evidence="8" key="1">
    <citation type="submission" date="2016-03" db="EMBL/GenBank/DDBJ databases">
        <title>Updated assembly of Pseudogymnoascus destructans, the fungus causing white-nose syndrome of bats.</title>
        <authorList>
            <person name="Palmer J.M."/>
            <person name="Drees K.P."/>
            <person name="Foster J.T."/>
            <person name="Lindner D.L."/>
        </authorList>
    </citation>
    <scope>NUCLEOTIDE SEQUENCE [LARGE SCALE GENOMIC DNA]</scope>
    <source>
        <strain evidence="8">20631-21</strain>
    </source>
</reference>
<gene>
    <name evidence="8" type="primary">NCA2</name>
    <name evidence="8" type="ORF">VC83_03477</name>
</gene>
<dbReference type="eggNOG" id="ENOG502QTT6">
    <property type="taxonomic scope" value="Eukaryota"/>
</dbReference>
<comment type="subcellular location">
    <subcellularLocation>
        <location evidence="1">Mitochondrion membrane</location>
        <topology evidence="1">Multi-pass membrane protein</topology>
    </subcellularLocation>
</comment>
<feature type="region of interest" description="Disordered" evidence="6">
    <location>
        <begin position="40"/>
        <end position="63"/>
    </location>
</feature>
<dbReference type="InterPro" id="IPR013946">
    <property type="entry name" value="NCA2-like"/>
</dbReference>